<dbReference type="InterPro" id="IPR006521">
    <property type="entry name" value="Tail_protein_I"/>
</dbReference>
<dbReference type="AlphaFoldDB" id="A0A840MIT4"/>
<evidence type="ECO:0000313" key="2">
    <source>
        <dbReference type="Proteomes" id="UP000575898"/>
    </source>
</evidence>
<accession>A0A840MIT4</accession>
<gene>
    <name evidence="1" type="ORF">HNQ59_000689</name>
</gene>
<reference evidence="1 2" key="1">
    <citation type="submission" date="2020-08" db="EMBL/GenBank/DDBJ databases">
        <title>Genomic Encyclopedia of Type Strains, Phase IV (KMG-IV): sequencing the most valuable type-strain genomes for metagenomic binning, comparative biology and taxonomic classification.</title>
        <authorList>
            <person name="Goeker M."/>
        </authorList>
    </citation>
    <scope>NUCLEOTIDE SEQUENCE [LARGE SCALE GENOMIC DNA]</scope>
    <source>
        <strain evidence="1 2">DSM 27165</strain>
    </source>
</reference>
<proteinExistence type="predicted"/>
<evidence type="ECO:0000313" key="1">
    <source>
        <dbReference type="EMBL" id="MBB5017425.1"/>
    </source>
</evidence>
<dbReference type="NCBIfam" id="TIGR01634">
    <property type="entry name" value="tail_P2_I"/>
    <property type="match status" value="1"/>
</dbReference>
<sequence>MDEARRQRAVHSLLPPALAADDRFLVLEQLASRLNELDLSRLLVYLVDTVEASALPALAEQLHIHGEGWQLTKDEAEKRRLLKRAIELHRYKGTPWAIQHVLNALSLSGRIQEWFEADYNSDGSNGAPFHFKVDIDLTTRGIDQATVQSLEALINEYKNVRSRLEALRLSLTNRSTTPVVAAAMVSGEIVTVFPYYLPSELTQQSAVPNIGIGHWSVERTTLYPQNATR</sequence>
<dbReference type="Pfam" id="PF09684">
    <property type="entry name" value="Tail_P2_I"/>
    <property type="match status" value="1"/>
</dbReference>
<name>A0A840MIT4_9PROT</name>
<dbReference type="Proteomes" id="UP000575898">
    <property type="component" value="Unassembled WGS sequence"/>
</dbReference>
<dbReference type="EMBL" id="JACHHY010000003">
    <property type="protein sequence ID" value="MBB5017425.1"/>
    <property type="molecule type" value="Genomic_DNA"/>
</dbReference>
<comment type="caution">
    <text evidence="1">The sequence shown here is derived from an EMBL/GenBank/DDBJ whole genome shotgun (WGS) entry which is preliminary data.</text>
</comment>
<protein>
    <submittedName>
        <fullName evidence="1">Phage tail P2-like protein</fullName>
    </submittedName>
</protein>
<keyword evidence="2" id="KW-1185">Reference proteome</keyword>
<dbReference type="RefSeq" id="WP_184035192.1">
    <property type="nucleotide sequence ID" value="NZ_JACHHY010000003.1"/>
</dbReference>
<organism evidence="1 2">
    <name type="scientific">Chitinivorax tropicus</name>
    <dbReference type="NCBI Taxonomy" id="714531"/>
    <lineage>
        <taxon>Bacteria</taxon>
        <taxon>Pseudomonadati</taxon>
        <taxon>Pseudomonadota</taxon>
        <taxon>Betaproteobacteria</taxon>
        <taxon>Chitinivorax</taxon>
    </lineage>
</organism>